<dbReference type="InterPro" id="IPR007527">
    <property type="entry name" value="Znf_SWIM"/>
</dbReference>
<evidence type="ECO:0000256" key="2">
    <source>
        <dbReference type="SAM" id="MobiDB-lite"/>
    </source>
</evidence>
<evidence type="ECO:0000313" key="5">
    <source>
        <dbReference type="EMBL" id="KAK3912281.1"/>
    </source>
</evidence>
<proteinExistence type="predicted"/>
<feature type="region of interest" description="Disordered" evidence="2">
    <location>
        <begin position="198"/>
        <end position="218"/>
    </location>
</feature>
<feature type="transmembrane region" description="Helical" evidence="3">
    <location>
        <begin position="546"/>
        <end position="565"/>
    </location>
</feature>
<feature type="domain" description="SWIM-type" evidence="4">
    <location>
        <begin position="806"/>
        <end position="837"/>
    </location>
</feature>
<dbReference type="Proteomes" id="UP001219518">
    <property type="component" value="Unassembled WGS sequence"/>
</dbReference>
<dbReference type="EMBL" id="JAHWGI010000292">
    <property type="protein sequence ID" value="KAK3912281.1"/>
    <property type="molecule type" value="Genomic_DNA"/>
</dbReference>
<dbReference type="AlphaFoldDB" id="A0AAE1GZN1"/>
<accession>A0AAE1GZN1</accession>
<keyword evidence="3" id="KW-0812">Transmembrane</keyword>
<keyword evidence="1" id="KW-0862">Zinc</keyword>
<feature type="transmembrane region" description="Helical" evidence="3">
    <location>
        <begin position="612"/>
        <end position="634"/>
    </location>
</feature>
<evidence type="ECO:0000259" key="4">
    <source>
        <dbReference type="PROSITE" id="PS50966"/>
    </source>
</evidence>
<dbReference type="GO" id="GO:0008270">
    <property type="term" value="F:zinc ion binding"/>
    <property type="evidence" value="ECO:0007669"/>
    <property type="project" value="UniProtKB-KW"/>
</dbReference>
<evidence type="ECO:0000313" key="6">
    <source>
        <dbReference type="Proteomes" id="UP001219518"/>
    </source>
</evidence>
<sequence length="1081" mass="122228">MTTPGNISREVMQIVNSNCVPQVVRAPNSNVYLQSSNGGTPVMQVSRVPLTSIGVSFNSSRSNGTPRPSMNQLPCKTLTEADSNGHLKPIKTFKVHQATATITKPFAIIATGGNLNGNPDKENVVAAPSSPFKTTKRKMSLTLKTNCPVLQGKSDPVLLSSQLKARNTLNEFNNKKTSHSLGPKISFNYEETPRKILNEHNNSDCSTSDLDDSSPSEVNAVLNEESAESDDSDFICRKRSKKISKAKVVVHQSCSDISHPLLLNILPEGYKYQQENLEEVDSTKFIATIRVNIETKEEALKWIKDHETVTLTNFRKMNGKGNSPRLVYKKRFRCHNNTRASEANSKTKVHHKKHVNCPAVIILTVKNKNMLRSKDKFLQEYPTSVYIKHVHNHRIECADAMRFRRPDDDMKEFFIRLFHRGHSASSALTSLKLDLQEKYGHDYYKVVADGAKCPNIQWVYNIYYNHFSQVYGAPNGEDMLKSLIDFTNEYNSAQKSRCAAVEVFHEQIITVLVTPLMKRVLTHLKSSGEMMFMDSGGCMDRHNSRVFLLLAPSVAGGLPVGLFILSSESEDCIKRAFDIYKEIIPENSFAGRGPSVGPKIIMTDDSTAERNALSYAFTAAVLLLCLFHTLQAFWRYIWENKHNVPKEERPHVMNMFKRCTWASTPEEFQTLFDEMLQVSHVKCNLTLTKHLEDLRCRADEWALCFRRELLVRGHHTDNLTEANIRILKDKILNRTKAFSITQLFDFMSTKLDAYFERRISEVITNRVSNYTSSRYFIDKKKLTPLSCEKIAEDFYLVKNSEKGTSYVVDTEVELCSCIAGIGGALCKHLYKVITTFNISSTQVLPFADAQAKLDLHFIMVGVQGDKEFFQNLKFDEGRVQEGGVGQGDKGRIEDTNAHNPESISLENLIAPENSTVQNDVSSNSLDSQDATPSENLEKLVPYLVERCQKNPALTKHVDKFVDRLFKECSTDSALEHALATFNRYRGQKPVKENQIRALSRVRNAGNIPVLSTARRMMPITGRHSRITGRPPKDFRMDHQYSQRAPEPGWKNPPLGRHKAPQNLSHCVTMNVPLGRNCNKKM</sequence>
<keyword evidence="3" id="KW-0472">Membrane</keyword>
<protein>
    <submittedName>
        <fullName evidence="5">Mating-type protein ALPHA3</fullName>
    </submittedName>
</protein>
<keyword evidence="1" id="KW-0479">Metal-binding</keyword>
<dbReference type="PANTHER" id="PTHR35385">
    <property type="entry name" value="PROTEIN B, PUTATIVE-RELATED-RELATED"/>
    <property type="match status" value="1"/>
</dbReference>
<name>A0AAE1GZN1_9NEOP</name>
<reference evidence="5" key="2">
    <citation type="journal article" date="2023" name="BMC Genomics">
        <title>Pest status, molecular evolution, and epigenetic factors derived from the genome assembly of Frankliniella fusca, a thysanopteran phytovirus vector.</title>
        <authorList>
            <person name="Catto M.A."/>
            <person name="Labadie P.E."/>
            <person name="Jacobson A.L."/>
            <person name="Kennedy G.G."/>
            <person name="Srinivasan R."/>
            <person name="Hunt B.G."/>
        </authorList>
    </citation>
    <scope>NUCLEOTIDE SEQUENCE</scope>
    <source>
        <strain evidence="5">PL_HMW_Pooled</strain>
    </source>
</reference>
<comment type="caution">
    <text evidence="5">The sequence shown here is derived from an EMBL/GenBank/DDBJ whole genome shotgun (WGS) entry which is preliminary data.</text>
</comment>
<keyword evidence="6" id="KW-1185">Reference proteome</keyword>
<dbReference type="PANTHER" id="PTHR35385:SF2">
    <property type="entry name" value="PROTEIN B, PUTATIVE-RELATED"/>
    <property type="match status" value="1"/>
</dbReference>
<evidence type="ECO:0000256" key="3">
    <source>
        <dbReference type="SAM" id="Phobius"/>
    </source>
</evidence>
<organism evidence="5 6">
    <name type="scientific">Frankliniella fusca</name>
    <dbReference type="NCBI Taxonomy" id="407009"/>
    <lineage>
        <taxon>Eukaryota</taxon>
        <taxon>Metazoa</taxon>
        <taxon>Ecdysozoa</taxon>
        <taxon>Arthropoda</taxon>
        <taxon>Hexapoda</taxon>
        <taxon>Insecta</taxon>
        <taxon>Pterygota</taxon>
        <taxon>Neoptera</taxon>
        <taxon>Paraneoptera</taxon>
        <taxon>Thysanoptera</taxon>
        <taxon>Terebrantia</taxon>
        <taxon>Thripoidea</taxon>
        <taxon>Thripidae</taxon>
        <taxon>Frankliniella</taxon>
    </lineage>
</organism>
<dbReference type="PROSITE" id="PS50966">
    <property type="entry name" value="ZF_SWIM"/>
    <property type="match status" value="1"/>
</dbReference>
<evidence type="ECO:0000256" key="1">
    <source>
        <dbReference type="PROSITE-ProRule" id="PRU00325"/>
    </source>
</evidence>
<keyword evidence="3" id="KW-1133">Transmembrane helix</keyword>
<keyword evidence="1" id="KW-0863">Zinc-finger</keyword>
<reference evidence="5" key="1">
    <citation type="submission" date="2021-07" db="EMBL/GenBank/DDBJ databases">
        <authorList>
            <person name="Catto M.A."/>
            <person name="Jacobson A."/>
            <person name="Kennedy G."/>
            <person name="Labadie P."/>
            <person name="Hunt B.G."/>
            <person name="Srinivasan R."/>
        </authorList>
    </citation>
    <scope>NUCLEOTIDE SEQUENCE</scope>
    <source>
        <strain evidence="5">PL_HMW_Pooled</strain>
        <tissue evidence="5">Head</tissue>
    </source>
</reference>
<gene>
    <name evidence="5" type="ORF">KUF71_021851</name>
</gene>